<protein>
    <submittedName>
        <fullName evidence="2">DUF4314 domain-containing protein</fullName>
    </submittedName>
</protein>
<dbReference type="Pfam" id="PF14192">
    <property type="entry name" value="DUF4314"/>
    <property type="match status" value="1"/>
</dbReference>
<reference evidence="2" key="1">
    <citation type="submission" date="2020-08" db="EMBL/GenBank/DDBJ databases">
        <title>Genome public.</title>
        <authorList>
            <person name="Liu C."/>
            <person name="Sun Q."/>
        </authorList>
    </citation>
    <scope>NUCLEOTIDE SEQUENCE</scope>
    <source>
        <strain evidence="2">BX15</strain>
    </source>
</reference>
<sequence length="305" mass="34906">MDRKMVNFIKEQYPPGTRIRLNSMEDPYHPILPGTEGEVDFVDDKGQIFMKWDNGRTLPLAPGEDSFTVLPPKLTTLKLYMPLTADLYERNEYGDFDDSSTLLEGGELRGYQDQITAALVKNRMPEETERGIMHWYDEADSVDRKVRSAVFTVEERDRQLWGVAECRVAGELSDTELETLKEYLTGQASDGWGEGFEQREISVDDGGELYVHFWNSDEWSIQTEQELFSPKLAEGLPELCFSTLPGTGELICIKRGESGYYHSDWNTDDPTHNRELADYNNERLGVTREQRLAMECGSMHGLSQF</sequence>
<evidence type="ECO:0000313" key="3">
    <source>
        <dbReference type="Proteomes" id="UP000620327"/>
    </source>
</evidence>
<organism evidence="2 3">
    <name type="scientific">Dysosmobacter segnis</name>
    <dbReference type="NCBI Taxonomy" id="2763042"/>
    <lineage>
        <taxon>Bacteria</taxon>
        <taxon>Bacillati</taxon>
        <taxon>Bacillota</taxon>
        <taxon>Clostridia</taxon>
        <taxon>Eubacteriales</taxon>
        <taxon>Oscillospiraceae</taxon>
        <taxon>Dysosmobacter</taxon>
    </lineage>
</organism>
<evidence type="ECO:0000259" key="1">
    <source>
        <dbReference type="Pfam" id="PF14192"/>
    </source>
</evidence>
<dbReference type="InterPro" id="IPR025463">
    <property type="entry name" value="DUF4314"/>
</dbReference>
<feature type="domain" description="DUF4314" evidence="1">
    <location>
        <begin position="3"/>
        <end position="69"/>
    </location>
</feature>
<dbReference type="Proteomes" id="UP000620327">
    <property type="component" value="Unassembled WGS sequence"/>
</dbReference>
<comment type="caution">
    <text evidence="2">The sequence shown here is derived from an EMBL/GenBank/DDBJ whole genome shotgun (WGS) entry which is preliminary data.</text>
</comment>
<dbReference type="RefSeq" id="WP_187015970.1">
    <property type="nucleotide sequence ID" value="NZ_JACOQI010000021.1"/>
</dbReference>
<accession>A0A923MK05</accession>
<gene>
    <name evidence="2" type="ORF">H8Z83_15510</name>
</gene>
<evidence type="ECO:0000313" key="2">
    <source>
        <dbReference type="EMBL" id="MBC5771708.1"/>
    </source>
</evidence>
<dbReference type="AlphaFoldDB" id="A0A923MK05"/>
<keyword evidence="3" id="KW-1185">Reference proteome</keyword>
<name>A0A923MK05_9FIRM</name>
<dbReference type="EMBL" id="JACOQI010000021">
    <property type="protein sequence ID" value="MBC5771708.1"/>
    <property type="molecule type" value="Genomic_DNA"/>
</dbReference>
<proteinExistence type="predicted"/>